<dbReference type="Pfam" id="PF08676">
    <property type="entry name" value="MutL_C"/>
    <property type="match status" value="1"/>
</dbReference>
<reference evidence="8 9" key="1">
    <citation type="submission" date="2016-03" db="EMBL/GenBank/DDBJ databases">
        <title>Acetic acid bacteria sequencing.</title>
        <authorList>
            <person name="Brandt J."/>
            <person name="Jakob F."/>
            <person name="Vogel R.F."/>
        </authorList>
    </citation>
    <scope>NUCLEOTIDE SEQUENCE [LARGE SCALE GENOMIC DNA]</scope>
    <source>
        <strain evidence="8 9">NBRC 101099</strain>
    </source>
</reference>
<dbReference type="PANTHER" id="PTHR10073:SF12">
    <property type="entry name" value="DNA MISMATCH REPAIR PROTEIN MLH1"/>
    <property type="match status" value="1"/>
</dbReference>
<dbReference type="InterPro" id="IPR037198">
    <property type="entry name" value="MutL_C_sf"/>
</dbReference>
<proteinExistence type="inferred from homology"/>
<dbReference type="InterPro" id="IPR020667">
    <property type="entry name" value="DNA_mismatch_repair_MutL"/>
</dbReference>
<dbReference type="InterPro" id="IPR014762">
    <property type="entry name" value="DNA_mismatch_repair_CS"/>
</dbReference>
<dbReference type="Gene3D" id="3.30.230.10">
    <property type="match status" value="1"/>
</dbReference>
<sequence length="596" mass="64357">MIARPTIRRLSGHVIDLIAAGEVIERPAAALKELLENAIDSGADRIEIALLAGGTGRIEVVDNGCGMTPDELLLAVERHCTSKLIDDTLVQIKTLGFRGEALPSIGASARLRLTSRTPHADTAWLLAVDGGIITPPVPTAGVPGTRAVVEDLFFATPARRKFLKSPRVEAGHAESTVRRLALAAPHCAFLLRMDDRVVLDLPVQTPLSRAQAILNETDALHPLDEQRQELHLTGFLAGPACTRSTATGQFFLVNDRPVSDPVLKTAIRIAYRPLIEPGRQPVVALHLRMPMEALDVNVHPAKTELRFADEAAVRSLVIGALQRGLGRGAGGGGQRISLQRARPAIHYPPPESHPPVTPVSPVPQRVQGGFADTGETFAPAARRLEPPVAAPSVSGQSYPLGAAVAQVLDTYIIAVAEDGDLVLVDQHAAHERLTHERLLGQFGAGRIRAQRLLLPEVVDLPSRQADQLLLHREMLSTLGLEIETFGGGSILLRTMPDLLQGSDPSTLLRDLAEELFDDPDLTPGDASAVERRMDAAIARMACHGSIRAGRRLNADEMSALLRQMEQTPRAATCSHGRPTWLKLSRTELERLFGRIR</sequence>
<dbReference type="GO" id="GO:0032300">
    <property type="term" value="C:mismatch repair complex"/>
    <property type="evidence" value="ECO:0007669"/>
    <property type="project" value="InterPro"/>
</dbReference>
<organism evidence="8 9">
    <name type="scientific">Neoasaia chiangmaiensis</name>
    <dbReference type="NCBI Taxonomy" id="320497"/>
    <lineage>
        <taxon>Bacteria</taxon>
        <taxon>Pseudomonadati</taxon>
        <taxon>Pseudomonadota</taxon>
        <taxon>Alphaproteobacteria</taxon>
        <taxon>Acetobacterales</taxon>
        <taxon>Acetobacteraceae</taxon>
        <taxon>Neoasaia</taxon>
    </lineage>
</organism>
<dbReference type="SUPFAM" id="SSF118116">
    <property type="entry name" value="DNA mismatch repair protein MutL"/>
    <property type="match status" value="1"/>
</dbReference>
<evidence type="ECO:0000313" key="9">
    <source>
        <dbReference type="Proteomes" id="UP000188604"/>
    </source>
</evidence>
<dbReference type="PANTHER" id="PTHR10073">
    <property type="entry name" value="DNA MISMATCH REPAIR PROTEIN MLH, PMS, MUTL"/>
    <property type="match status" value="1"/>
</dbReference>
<dbReference type="InterPro" id="IPR014790">
    <property type="entry name" value="MutL_C"/>
</dbReference>
<dbReference type="GO" id="GO:0005524">
    <property type="term" value="F:ATP binding"/>
    <property type="evidence" value="ECO:0007669"/>
    <property type="project" value="InterPro"/>
</dbReference>
<dbReference type="FunFam" id="3.30.565.10:FF:000003">
    <property type="entry name" value="DNA mismatch repair endonuclease MutL"/>
    <property type="match status" value="1"/>
</dbReference>
<dbReference type="OrthoDB" id="9763467at2"/>
<feature type="domain" description="MutL C-terminal dimerisation" evidence="6">
    <location>
        <begin position="403"/>
        <end position="552"/>
    </location>
</feature>
<gene>
    <name evidence="5" type="primary">mutL</name>
    <name evidence="8" type="ORF">A0U93_01050</name>
</gene>
<dbReference type="GO" id="GO:0140664">
    <property type="term" value="F:ATP-dependent DNA damage sensor activity"/>
    <property type="evidence" value="ECO:0007669"/>
    <property type="project" value="InterPro"/>
</dbReference>
<keyword evidence="4 5" id="KW-0234">DNA repair</keyword>
<dbReference type="InterPro" id="IPR002099">
    <property type="entry name" value="MutL/Mlh/PMS"/>
</dbReference>
<dbReference type="InterPro" id="IPR036890">
    <property type="entry name" value="HATPase_C_sf"/>
</dbReference>
<dbReference type="Proteomes" id="UP000188604">
    <property type="component" value="Chromosome"/>
</dbReference>
<evidence type="ECO:0000256" key="1">
    <source>
        <dbReference type="ARBA" id="ARBA00006082"/>
    </source>
</evidence>
<dbReference type="GO" id="GO:0030983">
    <property type="term" value="F:mismatched DNA binding"/>
    <property type="evidence" value="ECO:0007669"/>
    <property type="project" value="InterPro"/>
</dbReference>
<dbReference type="SUPFAM" id="SSF55874">
    <property type="entry name" value="ATPase domain of HSP90 chaperone/DNA topoisomerase II/histidine kinase"/>
    <property type="match status" value="1"/>
</dbReference>
<evidence type="ECO:0000259" key="6">
    <source>
        <dbReference type="SMART" id="SM00853"/>
    </source>
</evidence>
<dbReference type="KEGG" id="nch:A0U93_01050"/>
<evidence type="ECO:0000256" key="5">
    <source>
        <dbReference type="HAMAP-Rule" id="MF_00149"/>
    </source>
</evidence>
<dbReference type="InterPro" id="IPR038973">
    <property type="entry name" value="MutL/Mlh/Pms-like"/>
</dbReference>
<dbReference type="STRING" id="320497.A0U93_01050"/>
<dbReference type="HAMAP" id="MF_00149">
    <property type="entry name" value="DNA_mis_repair"/>
    <property type="match status" value="1"/>
</dbReference>
<dbReference type="RefSeq" id="WP_077805739.1">
    <property type="nucleotide sequence ID" value="NZ_BJXS01000010.1"/>
</dbReference>
<dbReference type="EMBL" id="CP014691">
    <property type="protein sequence ID" value="AQS86773.1"/>
    <property type="molecule type" value="Genomic_DNA"/>
</dbReference>
<dbReference type="Gene3D" id="3.30.565.10">
    <property type="entry name" value="Histidine kinase-like ATPase, C-terminal domain"/>
    <property type="match status" value="1"/>
</dbReference>
<evidence type="ECO:0000259" key="7">
    <source>
        <dbReference type="SMART" id="SM01340"/>
    </source>
</evidence>
<feature type="domain" description="DNA mismatch repair protein S5" evidence="7">
    <location>
        <begin position="210"/>
        <end position="326"/>
    </location>
</feature>
<protein>
    <recommendedName>
        <fullName evidence="2 5">DNA mismatch repair protein MutL</fullName>
    </recommendedName>
</protein>
<keyword evidence="9" id="KW-1185">Reference proteome</keyword>
<dbReference type="InterPro" id="IPR013507">
    <property type="entry name" value="DNA_mismatch_S5_2-like"/>
</dbReference>
<dbReference type="GO" id="GO:0016887">
    <property type="term" value="F:ATP hydrolysis activity"/>
    <property type="evidence" value="ECO:0007669"/>
    <property type="project" value="InterPro"/>
</dbReference>
<evidence type="ECO:0000313" key="8">
    <source>
        <dbReference type="EMBL" id="AQS86773.1"/>
    </source>
</evidence>
<name>A0A1U9KLV4_9PROT</name>
<dbReference type="Gene3D" id="3.30.1540.20">
    <property type="entry name" value="MutL, C-terminal domain, dimerisation subdomain"/>
    <property type="match status" value="1"/>
</dbReference>
<dbReference type="AlphaFoldDB" id="A0A1U9KLV4"/>
<dbReference type="Pfam" id="PF13589">
    <property type="entry name" value="HATPase_c_3"/>
    <property type="match status" value="1"/>
</dbReference>
<dbReference type="GO" id="GO:0006298">
    <property type="term" value="P:mismatch repair"/>
    <property type="evidence" value="ECO:0007669"/>
    <property type="project" value="UniProtKB-UniRule"/>
</dbReference>
<evidence type="ECO:0000256" key="3">
    <source>
        <dbReference type="ARBA" id="ARBA00022763"/>
    </source>
</evidence>
<evidence type="ECO:0000256" key="2">
    <source>
        <dbReference type="ARBA" id="ARBA00021975"/>
    </source>
</evidence>
<dbReference type="InterPro" id="IPR014721">
    <property type="entry name" value="Ribsml_uS5_D2-typ_fold_subgr"/>
</dbReference>
<dbReference type="InterPro" id="IPR042120">
    <property type="entry name" value="MutL_C_dimsub"/>
</dbReference>
<dbReference type="CDD" id="cd16926">
    <property type="entry name" value="HATPase_MutL-MLH-PMS-like"/>
    <property type="match status" value="1"/>
</dbReference>
<dbReference type="CDD" id="cd00782">
    <property type="entry name" value="MutL_Trans"/>
    <property type="match status" value="1"/>
</dbReference>
<dbReference type="InterPro" id="IPR020568">
    <property type="entry name" value="Ribosomal_Su5_D2-typ_SF"/>
</dbReference>
<dbReference type="InterPro" id="IPR042121">
    <property type="entry name" value="MutL_C_regsub"/>
</dbReference>
<dbReference type="SUPFAM" id="SSF54211">
    <property type="entry name" value="Ribosomal protein S5 domain 2-like"/>
    <property type="match status" value="1"/>
</dbReference>
<comment type="similarity">
    <text evidence="1 5">Belongs to the DNA mismatch repair MutL/HexB family.</text>
</comment>
<evidence type="ECO:0000256" key="4">
    <source>
        <dbReference type="ARBA" id="ARBA00023204"/>
    </source>
</evidence>
<dbReference type="Pfam" id="PF01119">
    <property type="entry name" value="DNA_mis_repair"/>
    <property type="match status" value="1"/>
</dbReference>
<accession>A0A1U9KLV4</accession>
<dbReference type="Gene3D" id="3.30.1370.100">
    <property type="entry name" value="MutL, C-terminal domain, regulatory subdomain"/>
    <property type="match status" value="1"/>
</dbReference>
<dbReference type="NCBIfam" id="TIGR00585">
    <property type="entry name" value="mutl"/>
    <property type="match status" value="1"/>
</dbReference>
<comment type="function">
    <text evidence="5">This protein is involved in the repair of mismatches in DNA. It is required for dam-dependent methyl-directed DNA mismatch repair. May act as a 'molecular matchmaker', a protein that promotes the formation of a stable complex between two or more DNA-binding proteins in an ATP-dependent manner without itself being part of a final effector complex.</text>
</comment>
<keyword evidence="3 5" id="KW-0227">DNA damage</keyword>
<dbReference type="PROSITE" id="PS00058">
    <property type="entry name" value="DNA_MISMATCH_REPAIR_1"/>
    <property type="match status" value="1"/>
</dbReference>
<dbReference type="SMART" id="SM01340">
    <property type="entry name" value="DNA_mis_repair"/>
    <property type="match status" value="1"/>
</dbReference>
<dbReference type="SMART" id="SM00853">
    <property type="entry name" value="MutL_C"/>
    <property type="match status" value="1"/>
</dbReference>